<comment type="caution">
    <text evidence="2">The sequence shown here is derived from an EMBL/GenBank/DDBJ whole genome shotgun (WGS) entry which is preliminary data.</text>
</comment>
<feature type="domain" description="HEPN" evidence="1">
    <location>
        <begin position="8"/>
        <end position="110"/>
    </location>
</feature>
<dbReference type="EMBL" id="FXUB01000008">
    <property type="protein sequence ID" value="SMP19923.1"/>
    <property type="molecule type" value="Genomic_DNA"/>
</dbReference>
<accession>A0ABY1NX85</accession>
<name>A0ABY1NX85_9BACT</name>
<gene>
    <name evidence="2" type="ORF">SAMN06265339_1711</name>
</gene>
<dbReference type="SUPFAM" id="SSF81593">
    <property type="entry name" value="Nucleotidyltransferase substrate binding subunit/domain"/>
    <property type="match status" value="1"/>
</dbReference>
<dbReference type="Gene3D" id="1.20.120.330">
    <property type="entry name" value="Nucleotidyltransferases domain 2"/>
    <property type="match status" value="1"/>
</dbReference>
<proteinExistence type="predicted"/>
<reference evidence="2 3" key="1">
    <citation type="submission" date="2017-05" db="EMBL/GenBank/DDBJ databases">
        <authorList>
            <person name="Varghese N."/>
            <person name="Submissions S."/>
        </authorList>
    </citation>
    <scope>NUCLEOTIDE SEQUENCE [LARGE SCALE GENOMIC DNA]</scope>
    <source>
        <strain evidence="2 3">DSM 15522</strain>
    </source>
</reference>
<dbReference type="InterPro" id="IPR007842">
    <property type="entry name" value="HEPN_dom"/>
</dbReference>
<sequence>MSRKEEWFKLALYDLETAKAMLETGRYRYVPFMCQQAIEKALKGIISEKMNPPRIHNLVRLSNLVGVKLSPEETLMLDKISSLYIRIRYLSTETISRFSAEKYLKFTEELCQKLLKEAK</sequence>
<dbReference type="SMART" id="SM00748">
    <property type="entry name" value="HEPN"/>
    <property type="match status" value="1"/>
</dbReference>
<protein>
    <submittedName>
        <fullName evidence="2">HEPN domain-containing protein</fullName>
    </submittedName>
</protein>
<dbReference type="Pfam" id="PF05168">
    <property type="entry name" value="HEPN"/>
    <property type="match status" value="1"/>
</dbReference>
<dbReference type="PROSITE" id="PS50910">
    <property type="entry name" value="HEPN"/>
    <property type="match status" value="1"/>
</dbReference>
<evidence type="ECO:0000313" key="2">
    <source>
        <dbReference type="EMBL" id="SMP19923.1"/>
    </source>
</evidence>
<dbReference type="RefSeq" id="WP_283401146.1">
    <property type="nucleotide sequence ID" value="NZ_FXUB01000008.1"/>
</dbReference>
<keyword evidence="3" id="KW-1185">Reference proteome</keyword>
<organism evidence="2 3">
    <name type="scientific">Desulfurobacterium pacificum</name>
    <dbReference type="NCBI Taxonomy" id="240166"/>
    <lineage>
        <taxon>Bacteria</taxon>
        <taxon>Pseudomonadati</taxon>
        <taxon>Aquificota</taxon>
        <taxon>Aquificia</taxon>
        <taxon>Desulfurobacteriales</taxon>
        <taxon>Desulfurobacteriaceae</taxon>
        <taxon>Desulfurobacterium</taxon>
    </lineage>
</organism>
<dbReference type="Proteomes" id="UP001157911">
    <property type="component" value="Unassembled WGS sequence"/>
</dbReference>
<evidence type="ECO:0000259" key="1">
    <source>
        <dbReference type="PROSITE" id="PS50910"/>
    </source>
</evidence>
<evidence type="ECO:0000313" key="3">
    <source>
        <dbReference type="Proteomes" id="UP001157911"/>
    </source>
</evidence>